<evidence type="ECO:0000313" key="1">
    <source>
        <dbReference type="EMBL" id="OBI40216.1"/>
    </source>
</evidence>
<dbReference type="OrthoDB" id="7207122at2"/>
<accession>A0A1A2YTF8</accession>
<name>A0A1A2YTF8_9MYCO</name>
<protein>
    <submittedName>
        <fullName evidence="1">DUF4440 domain-containing protein</fullName>
    </submittedName>
</protein>
<dbReference type="Gene3D" id="3.10.450.50">
    <property type="match status" value="1"/>
</dbReference>
<dbReference type="EMBL" id="LZKJ01000200">
    <property type="protein sequence ID" value="OBI40216.1"/>
    <property type="molecule type" value="Genomic_DNA"/>
</dbReference>
<dbReference type="Proteomes" id="UP000093592">
    <property type="component" value="Unassembled WGS sequence"/>
</dbReference>
<dbReference type="RefSeq" id="WP_065016506.1">
    <property type="nucleotide sequence ID" value="NZ_LZKJ01000200.1"/>
</dbReference>
<dbReference type="InterPro" id="IPR032710">
    <property type="entry name" value="NTF2-like_dom_sf"/>
</dbReference>
<sequence length="137" mass="15184">MPATESGQSAEVIIDVADRLFTAIEQSDVATLEQIFDDDIAVWRVGASRDNDKQRALRVLHWFIDVTADRRYEILDRQLFPNGFVQQHILHATGHNGGSIALRVCIVIKLGGSSGSHALISRIDEYFDPAELAPLLS</sequence>
<comment type="caution">
    <text evidence="1">The sequence shown here is derived from an EMBL/GenBank/DDBJ whole genome shotgun (WGS) entry which is preliminary data.</text>
</comment>
<gene>
    <name evidence="1" type="ORF">A5707_09840</name>
</gene>
<proteinExistence type="predicted"/>
<dbReference type="AlphaFoldDB" id="A0A1A2YTF8"/>
<reference evidence="2" key="1">
    <citation type="submission" date="2016-06" db="EMBL/GenBank/DDBJ databases">
        <authorList>
            <person name="Sutton G."/>
            <person name="Brinkac L."/>
            <person name="Sanka R."/>
            <person name="Adams M."/>
            <person name="Lau E."/>
            <person name="Sam S."/>
            <person name="Sreng N."/>
            <person name="Him V."/>
            <person name="Kerleguer A."/>
            <person name="Cheng S."/>
        </authorList>
    </citation>
    <scope>NUCLEOTIDE SEQUENCE [LARGE SCALE GENOMIC DNA]</scope>
    <source>
        <strain evidence="2">E861</strain>
    </source>
</reference>
<evidence type="ECO:0000313" key="2">
    <source>
        <dbReference type="Proteomes" id="UP000093592"/>
    </source>
</evidence>
<organism evidence="1 2">
    <name type="scientific">Mycobacterium kyorinense</name>
    <dbReference type="NCBI Taxonomy" id="487514"/>
    <lineage>
        <taxon>Bacteria</taxon>
        <taxon>Bacillati</taxon>
        <taxon>Actinomycetota</taxon>
        <taxon>Actinomycetes</taxon>
        <taxon>Mycobacteriales</taxon>
        <taxon>Mycobacteriaceae</taxon>
        <taxon>Mycobacterium</taxon>
    </lineage>
</organism>
<dbReference type="SUPFAM" id="SSF54427">
    <property type="entry name" value="NTF2-like"/>
    <property type="match status" value="1"/>
</dbReference>